<evidence type="ECO:0000259" key="5">
    <source>
        <dbReference type="PROSITE" id="PS51371"/>
    </source>
</evidence>
<dbReference type="PANTHER" id="PTHR43080:SF29">
    <property type="entry name" value="OS02G0818000 PROTEIN"/>
    <property type="match status" value="1"/>
</dbReference>
<dbReference type="CDD" id="cd04586">
    <property type="entry name" value="CBS_pair_BON_assoc"/>
    <property type="match status" value="1"/>
</dbReference>
<dbReference type="PROSITE" id="PS50914">
    <property type="entry name" value="BON"/>
    <property type="match status" value="1"/>
</dbReference>
<dbReference type="RefSeq" id="WP_354637279.1">
    <property type="nucleotide sequence ID" value="NZ_CP159872.1"/>
</dbReference>
<dbReference type="InterPro" id="IPR017080">
    <property type="entry name" value="UCP036990_CBS_BON"/>
</dbReference>
<dbReference type="Gene3D" id="3.30.1340.30">
    <property type="match status" value="1"/>
</dbReference>
<dbReference type="InterPro" id="IPR051257">
    <property type="entry name" value="Diverse_CBS-Domain"/>
</dbReference>
<evidence type="ECO:0000256" key="1">
    <source>
        <dbReference type="ARBA" id="ARBA00023122"/>
    </source>
</evidence>
<organism evidence="6">
    <name type="scientific">Kitasatospora camelliae</name>
    <dbReference type="NCBI Taxonomy" id="3156397"/>
    <lineage>
        <taxon>Bacteria</taxon>
        <taxon>Bacillati</taxon>
        <taxon>Actinomycetota</taxon>
        <taxon>Actinomycetes</taxon>
        <taxon>Kitasatosporales</taxon>
        <taxon>Streptomycetaceae</taxon>
        <taxon>Kitasatospora</taxon>
    </lineage>
</organism>
<keyword evidence="1 2" id="KW-0129">CBS domain</keyword>
<proteinExistence type="predicted"/>
<dbReference type="PANTHER" id="PTHR43080">
    <property type="entry name" value="CBS DOMAIN-CONTAINING PROTEIN CBSX3, MITOCHONDRIAL"/>
    <property type="match status" value="1"/>
</dbReference>
<dbReference type="SMART" id="SM00116">
    <property type="entry name" value="CBS"/>
    <property type="match status" value="2"/>
</dbReference>
<dbReference type="Pfam" id="PF00571">
    <property type="entry name" value="CBS"/>
    <property type="match status" value="2"/>
</dbReference>
<feature type="domain" description="BON" evidence="4">
    <location>
        <begin position="150"/>
        <end position="218"/>
    </location>
</feature>
<feature type="domain" description="CBS" evidence="5">
    <location>
        <begin position="93"/>
        <end position="150"/>
    </location>
</feature>
<sequence>MSRRTVHDVMTHDVVVAQPETTFKEILELFHRNDITAVPIVDERRHVLGIVSEADLIRKEAVLWDAEDHRAVLRRLRRREHARAQAMTADGLMTTPVVTARAGWNIAEAAKVMDRRKLKRLPVIGAEDMIIGIVSRCDLLQPFLRADREIGAEVVHEVLEKTLPQPASALRAVNLTVHDGVVTLSGRVERKSLIPIVEGLCRTVDGVLDVRQNLAFATDDTLIDLTRPPAPDVSQPPGRATTPPDPARTTEHP</sequence>
<dbReference type="EMBL" id="CP159872">
    <property type="protein sequence ID" value="XCM77618.1"/>
    <property type="molecule type" value="Genomic_DNA"/>
</dbReference>
<dbReference type="KEGG" id="kcm:ABWK59_00985"/>
<reference evidence="6" key="1">
    <citation type="submission" date="2024-06" db="EMBL/GenBank/DDBJ databases">
        <title>The genome sequences of Kitasatospora sp. strain HUAS MG31.</title>
        <authorList>
            <person name="Mo P."/>
        </authorList>
    </citation>
    <scope>NUCLEOTIDE SEQUENCE</scope>
    <source>
        <strain evidence="6">HUAS MG31</strain>
    </source>
</reference>
<dbReference type="PIRSF" id="PIRSF036990">
    <property type="entry name" value="UCP036990_CBS_BON"/>
    <property type="match status" value="1"/>
</dbReference>
<dbReference type="Pfam" id="PF04972">
    <property type="entry name" value="BON"/>
    <property type="match status" value="1"/>
</dbReference>
<feature type="domain" description="CBS" evidence="5">
    <location>
        <begin position="10"/>
        <end position="72"/>
    </location>
</feature>
<dbReference type="AlphaFoldDB" id="A0AAU8JN03"/>
<dbReference type="SUPFAM" id="SSF54631">
    <property type="entry name" value="CBS-domain pair"/>
    <property type="match status" value="1"/>
</dbReference>
<gene>
    <name evidence="6" type="ORF">ABWK59_00985</name>
</gene>
<name>A0AAU8JN03_9ACTN</name>
<protein>
    <submittedName>
        <fullName evidence="6">CBS domain-containing protein</fullName>
    </submittedName>
</protein>
<dbReference type="InterPro" id="IPR007055">
    <property type="entry name" value="BON_dom"/>
</dbReference>
<dbReference type="PROSITE" id="PS51371">
    <property type="entry name" value="CBS"/>
    <property type="match status" value="2"/>
</dbReference>
<evidence type="ECO:0000256" key="3">
    <source>
        <dbReference type="SAM" id="MobiDB-lite"/>
    </source>
</evidence>
<dbReference type="InterPro" id="IPR046342">
    <property type="entry name" value="CBS_dom_sf"/>
</dbReference>
<accession>A0AAU8JN03</accession>
<evidence type="ECO:0000313" key="6">
    <source>
        <dbReference type="EMBL" id="XCM77618.1"/>
    </source>
</evidence>
<feature type="region of interest" description="Disordered" evidence="3">
    <location>
        <begin position="225"/>
        <end position="253"/>
    </location>
</feature>
<dbReference type="Gene3D" id="3.10.580.10">
    <property type="entry name" value="CBS-domain"/>
    <property type="match status" value="1"/>
</dbReference>
<evidence type="ECO:0000259" key="4">
    <source>
        <dbReference type="PROSITE" id="PS50914"/>
    </source>
</evidence>
<dbReference type="InterPro" id="IPR000644">
    <property type="entry name" value="CBS_dom"/>
</dbReference>
<evidence type="ECO:0000256" key="2">
    <source>
        <dbReference type="PROSITE-ProRule" id="PRU00703"/>
    </source>
</evidence>